<name>A0A6A0B7J3_9LACT</name>
<dbReference type="InterPro" id="IPR036412">
    <property type="entry name" value="HAD-like_sf"/>
</dbReference>
<dbReference type="GO" id="GO:0006281">
    <property type="term" value="P:DNA repair"/>
    <property type="evidence" value="ECO:0007669"/>
    <property type="project" value="TreeGrafter"/>
</dbReference>
<proteinExistence type="predicted"/>
<dbReference type="Gene3D" id="1.10.150.240">
    <property type="entry name" value="Putative phosphatase, domain 2"/>
    <property type="match status" value="1"/>
</dbReference>
<dbReference type="InterPro" id="IPR023214">
    <property type="entry name" value="HAD_sf"/>
</dbReference>
<keyword evidence="2" id="KW-1185">Reference proteome</keyword>
<sequence length="205" mass="22450">MIFTDYIWDLGGTLLDNYETSAAAFQEVLASFGVSVSHDAIYEALRTSTDFAISEFAAGLPDFAAAYKKTEAKALTHPVLFKDAAKVLATICQNGQRNFMISHRNDQVLEILETAGISSYFKEVVTASNGFARKPSPESINYLLDKYQMAKPVMIGDRAIDVVAGENAGIATIYFDDNATQDSQEIMTATYTVSNLSEILTLKED</sequence>
<dbReference type="SFLD" id="SFLDS00003">
    <property type="entry name" value="Haloacid_Dehalogenase"/>
    <property type="match status" value="1"/>
</dbReference>
<dbReference type="GO" id="GO:0008967">
    <property type="term" value="F:phosphoglycolate phosphatase activity"/>
    <property type="evidence" value="ECO:0007669"/>
    <property type="project" value="TreeGrafter"/>
</dbReference>
<keyword evidence="1" id="KW-0378">Hydrolase</keyword>
<dbReference type="Gene3D" id="3.40.50.1000">
    <property type="entry name" value="HAD superfamily/HAD-like"/>
    <property type="match status" value="1"/>
</dbReference>
<dbReference type="InterPro" id="IPR006439">
    <property type="entry name" value="HAD-SF_hydro_IA"/>
</dbReference>
<accession>A0A6A0B7J3</accession>
<dbReference type="InterPro" id="IPR023198">
    <property type="entry name" value="PGP-like_dom2"/>
</dbReference>
<protein>
    <submittedName>
        <fullName evidence="1">Hydrolase</fullName>
    </submittedName>
</protein>
<dbReference type="SUPFAM" id="SSF56784">
    <property type="entry name" value="HAD-like"/>
    <property type="match status" value="1"/>
</dbReference>
<dbReference type="Proteomes" id="UP000475928">
    <property type="component" value="Unassembled WGS sequence"/>
</dbReference>
<dbReference type="PANTHER" id="PTHR43434:SF25">
    <property type="entry name" value="PHOSPHOGLYCOLATE PHOSPHATASE"/>
    <property type="match status" value="1"/>
</dbReference>
<dbReference type="SFLD" id="SFLDG01129">
    <property type="entry name" value="C1.5:_HAD__Beta-PGM__Phosphata"/>
    <property type="match status" value="1"/>
</dbReference>
<evidence type="ECO:0000313" key="2">
    <source>
        <dbReference type="Proteomes" id="UP000475928"/>
    </source>
</evidence>
<comment type="caution">
    <text evidence="1">The sequence shown here is derived from an EMBL/GenBank/DDBJ whole genome shotgun (WGS) entry which is preliminary data.</text>
</comment>
<dbReference type="NCBIfam" id="TIGR01549">
    <property type="entry name" value="HAD-SF-IA-v1"/>
    <property type="match status" value="1"/>
</dbReference>
<dbReference type="InterPro" id="IPR041492">
    <property type="entry name" value="HAD_2"/>
</dbReference>
<dbReference type="Pfam" id="PF13419">
    <property type="entry name" value="HAD_2"/>
    <property type="match status" value="1"/>
</dbReference>
<dbReference type="GO" id="GO:0005829">
    <property type="term" value="C:cytosol"/>
    <property type="evidence" value="ECO:0007669"/>
    <property type="project" value="TreeGrafter"/>
</dbReference>
<reference evidence="1 2" key="1">
    <citation type="submission" date="2020-02" db="EMBL/GenBank/DDBJ databases">
        <title>Draft genome sequence of Lactococcus sp. Hs20B0-1.</title>
        <authorList>
            <person name="Noda S."/>
            <person name="Yuki M."/>
            <person name="Ohkuma M."/>
        </authorList>
    </citation>
    <scope>NUCLEOTIDE SEQUENCE [LARGE SCALE GENOMIC DNA]</scope>
    <source>
        <strain evidence="1 2">Hs20B0-1</strain>
    </source>
</reference>
<organism evidence="1 2">
    <name type="scientific">Pseudolactococcus insecticola</name>
    <dbReference type="NCBI Taxonomy" id="2709158"/>
    <lineage>
        <taxon>Bacteria</taxon>
        <taxon>Bacillati</taxon>
        <taxon>Bacillota</taxon>
        <taxon>Bacilli</taxon>
        <taxon>Lactobacillales</taxon>
        <taxon>Streptococcaceae</taxon>
        <taxon>Pseudolactococcus</taxon>
    </lineage>
</organism>
<evidence type="ECO:0000313" key="1">
    <source>
        <dbReference type="EMBL" id="GFH40314.1"/>
    </source>
</evidence>
<dbReference type="EMBL" id="BLLH01000002">
    <property type="protein sequence ID" value="GFH40314.1"/>
    <property type="molecule type" value="Genomic_DNA"/>
</dbReference>
<dbReference type="PANTHER" id="PTHR43434">
    <property type="entry name" value="PHOSPHOGLYCOLATE PHOSPHATASE"/>
    <property type="match status" value="1"/>
</dbReference>
<dbReference type="InterPro" id="IPR050155">
    <property type="entry name" value="HAD-like_hydrolase_sf"/>
</dbReference>
<gene>
    <name evidence="1" type="ORF">Hs20B_07120</name>
</gene>
<dbReference type="RefSeq" id="WP_172355708.1">
    <property type="nucleotide sequence ID" value="NZ_BLLH01000002.1"/>
</dbReference>
<dbReference type="AlphaFoldDB" id="A0A6A0B7J3"/>